<proteinExistence type="predicted"/>
<evidence type="ECO:0000313" key="3">
    <source>
        <dbReference type="EMBL" id="CAB4759255.1"/>
    </source>
</evidence>
<dbReference type="Pfam" id="PF12697">
    <property type="entry name" value="Abhydrolase_6"/>
    <property type="match status" value="1"/>
</dbReference>
<organism evidence="2">
    <name type="scientific">freshwater metagenome</name>
    <dbReference type="NCBI Taxonomy" id="449393"/>
    <lineage>
        <taxon>unclassified sequences</taxon>
        <taxon>metagenomes</taxon>
        <taxon>ecological metagenomes</taxon>
    </lineage>
</organism>
<dbReference type="InterPro" id="IPR000073">
    <property type="entry name" value="AB_hydrolase_1"/>
</dbReference>
<name>A0A6J6AEP3_9ZZZZ</name>
<dbReference type="PANTHER" id="PTHR42103">
    <property type="entry name" value="ALPHA/BETA-HYDROLASES SUPERFAMILY PROTEIN"/>
    <property type="match status" value="1"/>
</dbReference>
<dbReference type="EMBL" id="CAETWZ010000004">
    <property type="protein sequence ID" value="CAB4367297.1"/>
    <property type="molecule type" value="Genomic_DNA"/>
</dbReference>
<gene>
    <name evidence="3" type="ORF">UFOPK2870_00543</name>
    <name evidence="2" type="ORF">UFOPK4179_00078</name>
    <name evidence="4" type="ORF">UFOPK4293_01529</name>
</gene>
<evidence type="ECO:0000313" key="2">
    <source>
        <dbReference type="EMBL" id="CAB4367297.1"/>
    </source>
</evidence>
<dbReference type="EMBL" id="CAEZZL010000030">
    <property type="protein sequence ID" value="CAB4759255.1"/>
    <property type="molecule type" value="Genomic_DNA"/>
</dbReference>
<dbReference type="PANTHER" id="PTHR42103:SF2">
    <property type="entry name" value="AB HYDROLASE-1 DOMAIN-CONTAINING PROTEIN"/>
    <property type="match status" value="1"/>
</dbReference>
<protein>
    <submittedName>
        <fullName evidence="2">Unannotated protein</fullName>
    </submittedName>
</protein>
<feature type="domain" description="AB hydrolase-1" evidence="1">
    <location>
        <begin position="56"/>
        <end position="144"/>
    </location>
</feature>
<dbReference type="AlphaFoldDB" id="A0A6J6AEP3"/>
<evidence type="ECO:0000313" key="4">
    <source>
        <dbReference type="EMBL" id="CAB5056585.1"/>
    </source>
</evidence>
<dbReference type="Gene3D" id="3.40.50.1820">
    <property type="entry name" value="alpha/beta hydrolase"/>
    <property type="match status" value="1"/>
</dbReference>
<accession>A0A6J6AEP3</accession>
<dbReference type="EMBL" id="CAFBQH010000128">
    <property type="protein sequence ID" value="CAB5056585.1"/>
    <property type="molecule type" value="Genomic_DNA"/>
</dbReference>
<sequence length="209" mass="22368">MGVETIYLETIDGVMIEADLVRTDADHVRAVVIIGHPHPLYGGDRFNHVVRAMQEVALRHDCHSVAVDFRGVNNSGGIHDNGDSERLDLAAACELADLIAPEVPIIMTGYSFGSVVGLNVSNPWIAGWIAVAPPARMMTSQPAAANSPGRKILITAEHDQFTTPEELAIAISSWSNSEIILAKGVDHSFAVNIASHCDIALSQLLNTLS</sequence>
<evidence type="ECO:0000259" key="1">
    <source>
        <dbReference type="Pfam" id="PF12697"/>
    </source>
</evidence>
<reference evidence="2" key="1">
    <citation type="submission" date="2020-05" db="EMBL/GenBank/DDBJ databases">
        <authorList>
            <person name="Chiriac C."/>
            <person name="Salcher M."/>
            <person name="Ghai R."/>
            <person name="Kavagutti S V."/>
        </authorList>
    </citation>
    <scope>NUCLEOTIDE SEQUENCE</scope>
</reference>
<dbReference type="SUPFAM" id="SSF53474">
    <property type="entry name" value="alpha/beta-Hydrolases"/>
    <property type="match status" value="1"/>
</dbReference>
<dbReference type="InterPro" id="IPR029058">
    <property type="entry name" value="AB_hydrolase_fold"/>
</dbReference>